<name>A0A6A8GF21_9EURY</name>
<dbReference type="RefSeq" id="WP_151162324.1">
    <property type="nucleotide sequence ID" value="NZ_WKJO01000001.1"/>
</dbReference>
<dbReference type="EMBL" id="WKJO01000001">
    <property type="protein sequence ID" value="MRX21748.1"/>
    <property type="molecule type" value="Genomic_DNA"/>
</dbReference>
<evidence type="ECO:0008006" key="3">
    <source>
        <dbReference type="Google" id="ProtNLM"/>
    </source>
</evidence>
<organism evidence="1 2">
    <name type="scientific">Haloferax litoreum</name>
    <dbReference type="NCBI Taxonomy" id="2666140"/>
    <lineage>
        <taxon>Archaea</taxon>
        <taxon>Methanobacteriati</taxon>
        <taxon>Methanobacteriota</taxon>
        <taxon>Stenosarchaea group</taxon>
        <taxon>Halobacteria</taxon>
        <taxon>Halobacteriales</taxon>
        <taxon>Haloferacaceae</taxon>
        <taxon>Haloferax</taxon>
    </lineage>
</organism>
<evidence type="ECO:0000313" key="1">
    <source>
        <dbReference type="EMBL" id="MRX21748.1"/>
    </source>
</evidence>
<comment type="caution">
    <text evidence="1">The sequence shown here is derived from an EMBL/GenBank/DDBJ whole genome shotgun (WGS) entry which is preliminary data.</text>
</comment>
<accession>A0A6A8GF21</accession>
<reference evidence="1 2" key="1">
    <citation type="submission" date="2019-11" db="EMBL/GenBank/DDBJ databases">
        <title>Whole genome sequence of Haloferax sp. MBLA0076.</title>
        <authorList>
            <person name="Seo M.-J."/>
            <person name="Cho E.-S."/>
        </authorList>
    </citation>
    <scope>NUCLEOTIDE SEQUENCE [LARGE SCALE GENOMIC DNA]</scope>
    <source>
        <strain evidence="1 2">MBLA0076</strain>
    </source>
</reference>
<dbReference type="AlphaFoldDB" id="A0A6A8GF21"/>
<dbReference type="Proteomes" id="UP000439022">
    <property type="component" value="Unassembled WGS sequence"/>
</dbReference>
<protein>
    <recommendedName>
        <fullName evidence="3">DUF1102 domain-containing protein</fullName>
    </recommendedName>
</protein>
<evidence type="ECO:0000313" key="2">
    <source>
        <dbReference type="Proteomes" id="UP000439022"/>
    </source>
</evidence>
<gene>
    <name evidence="1" type="ORF">GJR96_07235</name>
</gene>
<proteinExistence type="predicted"/>
<sequence length="205" mass="21071">MPTRRQTLFAMGNLFVLGGIAGSGASVVVSSSAGASFRVVDTTDGDIELTPANDPPVHVQTDADGYVSALTPGGDDGGLNTRAVTRFEDIVQITNVGTEDIVGIYFSFDATSDTLSAATLDAIEATLQATAASDTLDSSGLSGDNLLAVSPSPSVADGVLEPGEAVPFGLRVDLTPTGRGETLEALPPSDDYDVTVRVHTEWPDQ</sequence>
<keyword evidence="2" id="KW-1185">Reference proteome</keyword>